<dbReference type="InterPro" id="IPR027417">
    <property type="entry name" value="P-loop_NTPase"/>
</dbReference>
<gene>
    <name evidence="2" type="ordered locus">SCATT_09700</name>
</gene>
<dbReference type="Proteomes" id="UP000007842">
    <property type="component" value="Chromosome"/>
</dbReference>
<evidence type="ECO:0000256" key="1">
    <source>
        <dbReference type="SAM" id="MobiDB-lite"/>
    </source>
</evidence>
<evidence type="ECO:0000313" key="3">
    <source>
        <dbReference type="Proteomes" id="UP000007842"/>
    </source>
</evidence>
<dbReference type="InterPro" id="IPR011990">
    <property type="entry name" value="TPR-like_helical_dom_sf"/>
</dbReference>
<dbReference type="SUPFAM" id="SSF48452">
    <property type="entry name" value="TPR-like"/>
    <property type="match status" value="2"/>
</dbReference>
<dbReference type="KEGG" id="scy:SCATT_09700"/>
<dbReference type="RefSeq" id="WP_014627491.1">
    <property type="nucleotide sequence ID" value="NC_016111.1"/>
</dbReference>
<dbReference type="SUPFAM" id="SSF52540">
    <property type="entry name" value="P-loop containing nucleoside triphosphate hydrolases"/>
    <property type="match status" value="1"/>
</dbReference>
<feature type="region of interest" description="Disordered" evidence="1">
    <location>
        <begin position="115"/>
        <end position="274"/>
    </location>
</feature>
<reference evidence="3" key="1">
    <citation type="submission" date="2011-12" db="EMBL/GenBank/DDBJ databases">
        <title>Complete genome sequence of Streptomyces cattleya strain DSM 46488.</title>
        <authorList>
            <person name="Ou H.-Y."/>
            <person name="Li P."/>
            <person name="Zhao C."/>
            <person name="O'Hagan D."/>
            <person name="Deng Z."/>
        </authorList>
    </citation>
    <scope>NUCLEOTIDE SEQUENCE [LARGE SCALE GENOMIC DNA]</scope>
    <source>
        <strain evidence="3">ATCC 35852 / DSM 46488 / JCM 4925 / NBRC 14057 / NRRL 8057</strain>
    </source>
</reference>
<dbReference type="OrthoDB" id="5167602at2"/>
<feature type="compositionally biased region" description="Low complexity" evidence="1">
    <location>
        <begin position="208"/>
        <end position="245"/>
    </location>
</feature>
<dbReference type="AlphaFoldDB" id="G8WN58"/>
<dbReference type="PANTHER" id="PTHR47691:SF3">
    <property type="entry name" value="HTH-TYPE TRANSCRIPTIONAL REGULATOR RV0890C-RELATED"/>
    <property type="match status" value="1"/>
</dbReference>
<dbReference type="PANTHER" id="PTHR47691">
    <property type="entry name" value="REGULATOR-RELATED"/>
    <property type="match status" value="1"/>
</dbReference>
<dbReference type="HOGENOM" id="CLU_016379_0_0_11"/>
<keyword evidence="3" id="KW-1185">Reference proteome</keyword>
<sequence length="834" mass="84108">MADHELGAGASAAAGSAVFVGRRRELAELHAEIDRPGLAALRGSAPAAARVLLIAGRPGSGRTTLALRLAAELAARYPDGLLFARLTGADGTPLPAARIARDLLRSWRLPPRPAPVPGLPAQAAGAPAEASRPVAAVPPARAVPAPTTTSVSAPSGPAPSSGAGDASAGLSASSGAAPRGAAASARARTAPADPSTSTGAPTARADRSASPSAEHAAPSRVSGVSMPAGAAASSGRPGASPGAAPAVPPGRPGGPTGTASAGAPGVGGASVSSGAPARAPFAGGGDVVGDPVGVLRAAVEGRRVLVVLDDVAEGGQVAEVLPGGPQALVVATSRGPLAGVADVRPCALGGLDAGAAVELITEVAGATRVTCDPAAAEALARQCEGNPTALRLLAGWMAARPGRTVGDALAEVSRVAEAETDVSPVARAFRVVYAALPGPAARLARLLAIAPDATVDDQFASALAGCAPAAAGRMLDELLTHGVVRPGPDGTRLVLGSLQPLLAAELAARERPADVTVARARMLERAVRLLRSCRGYAEPLGSPARKAAAELPKEVRFPSAEAADRWLRERFPVLLAAARIAVADGELDTLARRLAVALLRALEAHRQAADRVPELYELHGLLLTVAKRHAEPRQQAAALLELADLDARRGRSAEALRGYRAALDAARAGNDPLAQGRALEALGDGYRELGDAERAADWYGRALTLRLGRGDLAAQVRLHGRLGALATSAGRTAVALREWRSAAAVARRAGDPSGVARALAATAVVQERSGQPEEALRTGQEALHWARQAGDTRTEGTILLRMADVLDRLGDPAGARIQREAAGRLLQPHGAPPA</sequence>
<proteinExistence type="predicted"/>
<dbReference type="Gene3D" id="1.25.40.10">
    <property type="entry name" value="Tetratricopeptide repeat domain"/>
    <property type="match status" value="1"/>
</dbReference>
<dbReference type="eggNOG" id="COG0457">
    <property type="taxonomic scope" value="Bacteria"/>
</dbReference>
<dbReference type="EMBL" id="CP003219">
    <property type="protein sequence ID" value="AEW93341.1"/>
    <property type="molecule type" value="Genomic_DNA"/>
</dbReference>
<evidence type="ECO:0000313" key="2">
    <source>
        <dbReference type="EMBL" id="AEW93341.1"/>
    </source>
</evidence>
<dbReference type="PATRIC" id="fig|1003195.29.peg.980"/>
<dbReference type="Gene3D" id="3.40.50.300">
    <property type="entry name" value="P-loop containing nucleotide triphosphate hydrolases"/>
    <property type="match status" value="1"/>
</dbReference>
<protein>
    <submittedName>
        <fullName evidence="2">Tetratricopeptide TPR_4</fullName>
    </submittedName>
</protein>
<name>G8WN58_STREN</name>
<organism evidence="2 3">
    <name type="scientific">Streptantibioticus cattleyicolor (strain ATCC 35852 / DSM 46488 / JCM 4925 / NBRC 14057 / NRRL 8057)</name>
    <name type="common">Streptomyces cattleya</name>
    <dbReference type="NCBI Taxonomy" id="1003195"/>
    <lineage>
        <taxon>Bacteria</taxon>
        <taxon>Bacillati</taxon>
        <taxon>Actinomycetota</taxon>
        <taxon>Actinomycetes</taxon>
        <taxon>Kitasatosporales</taxon>
        <taxon>Streptomycetaceae</taxon>
        <taxon>Streptantibioticus</taxon>
    </lineage>
</organism>
<feature type="compositionally biased region" description="Low complexity" evidence="1">
    <location>
        <begin position="257"/>
        <end position="274"/>
    </location>
</feature>
<accession>G8WN58</accession>
<feature type="compositionally biased region" description="Low complexity" evidence="1">
    <location>
        <begin position="119"/>
        <end position="196"/>
    </location>
</feature>
<dbReference type="STRING" id="1003195.SCATT_09700"/>